<organism evidence="1 2">
    <name type="scientific">Leptospira biflexa serovar Patoc (strain Patoc 1 / ATCC 23582 / Paris)</name>
    <dbReference type="NCBI Taxonomy" id="456481"/>
    <lineage>
        <taxon>Bacteria</taxon>
        <taxon>Pseudomonadati</taxon>
        <taxon>Spirochaetota</taxon>
        <taxon>Spirochaetia</taxon>
        <taxon>Leptospirales</taxon>
        <taxon>Leptospiraceae</taxon>
        <taxon>Leptospira</taxon>
    </lineage>
</organism>
<evidence type="ECO:0000313" key="1">
    <source>
        <dbReference type="EMBL" id="ABZ98879.1"/>
    </source>
</evidence>
<keyword evidence="2" id="KW-1185">Reference proteome</keyword>
<name>B0SNB2_LEPBP</name>
<protein>
    <submittedName>
        <fullName evidence="1">Uncharacterized protein</fullName>
    </submittedName>
</protein>
<dbReference type="Proteomes" id="UP000001847">
    <property type="component" value="Chromosome I"/>
</dbReference>
<evidence type="ECO:0000313" key="2">
    <source>
        <dbReference type="Proteomes" id="UP000001847"/>
    </source>
</evidence>
<dbReference type="AlphaFoldDB" id="B0SNB2"/>
<dbReference type="EMBL" id="CP000786">
    <property type="protein sequence ID" value="ABZ98879.1"/>
    <property type="molecule type" value="Genomic_DNA"/>
</dbReference>
<gene>
    <name evidence="1" type="ordered locus">LEPBI_I2802</name>
</gene>
<reference evidence="1 2" key="1">
    <citation type="journal article" date="2008" name="PLoS ONE">
        <title>Genome sequence of the saprophyte Leptospira biflexa provides insights into the evolution of Leptospira and the pathogenesis of leptospirosis.</title>
        <authorList>
            <person name="Picardeau M."/>
            <person name="Bulach D.M."/>
            <person name="Bouchier C."/>
            <person name="Zuerner R.L."/>
            <person name="Zidane N."/>
            <person name="Wilson P.J."/>
            <person name="Creno S."/>
            <person name="Kuczek E.S."/>
            <person name="Bommezzadri S."/>
            <person name="Davis J.C."/>
            <person name="McGrath A."/>
            <person name="Johnson M.J."/>
            <person name="Boursaux-Eude C."/>
            <person name="Seemann T."/>
            <person name="Rouy Z."/>
            <person name="Coppel R.L."/>
            <person name="Rood J.I."/>
            <person name="Lajus A."/>
            <person name="Davies J.K."/>
            <person name="Medigue C."/>
            <person name="Adler B."/>
        </authorList>
    </citation>
    <scope>NUCLEOTIDE SEQUENCE [LARGE SCALE GENOMIC DNA]</scope>
    <source>
        <strain evidence="2">Patoc 1 / ATCC 23582 / Paris</strain>
    </source>
</reference>
<sequence length="45" mass="5200">MIVLGFFLILVMRYMGSILPIDPMDRPEIICFAESRKKLTTTLIL</sequence>
<dbReference type="KEGG" id="lbi:LEPBI_I2802"/>
<dbReference type="HOGENOM" id="CLU_3201550_0_0_12"/>
<proteinExistence type="predicted"/>
<accession>B0SNB2</accession>
<dbReference type="STRING" id="456481.LEPBI_I2802"/>